<dbReference type="RefSeq" id="WP_041048053.1">
    <property type="nucleotide sequence ID" value="NZ_JXAK01000021.1"/>
</dbReference>
<feature type="domain" description="Gfo/Idh/MocA-like oxidoreductase N-terminal" evidence="1">
    <location>
        <begin position="2"/>
        <end position="120"/>
    </location>
</feature>
<dbReference type="SUPFAM" id="SSF51735">
    <property type="entry name" value="NAD(P)-binding Rossmann-fold domains"/>
    <property type="match status" value="1"/>
</dbReference>
<proteinExistence type="predicted"/>
<dbReference type="Pfam" id="PF01408">
    <property type="entry name" value="GFO_IDH_MocA"/>
    <property type="match status" value="1"/>
</dbReference>
<dbReference type="InterPro" id="IPR036291">
    <property type="entry name" value="NAD(P)-bd_dom_sf"/>
</dbReference>
<dbReference type="Pfam" id="PF22725">
    <property type="entry name" value="GFO_IDH_MocA_C3"/>
    <property type="match status" value="1"/>
</dbReference>
<dbReference type="EMBL" id="JXAK01000021">
    <property type="protein sequence ID" value="KIL40407.1"/>
    <property type="molecule type" value="Genomic_DNA"/>
</dbReference>
<protein>
    <submittedName>
        <fullName evidence="3">Oxidoreductase</fullName>
    </submittedName>
</protein>
<sequence>MIKFGIVGMGIRGSLFADTIRQNPYAELVAVSDAFEATLNRSKEKYGVPGYLNVAEMIEKEQLDAIVIATPDFLHREPVMLAAAKGIHIMVEKPFSTVVEEAETMYAAVKASGAKCLVAFENRWNAPFVAVKEAVDKGEIGNIITVNSRLNDTIYVPTQMLKWSKGSTPGWFLFPHATDIAIWLKGVKPVKVYAVGTKKKLVSMGIDTYDSIQAVVTFEDDTHATFTTSWILPESMPLIYDFKFEIIGEHGALYVDLSDQMVRKAVTDYKHVHTLGTPINGLYTSAPSYMLNSFIDNIRLDTEPASDAAAGLLNTRLVHAIHRSVETGEIQSI</sequence>
<evidence type="ECO:0000259" key="2">
    <source>
        <dbReference type="Pfam" id="PF22725"/>
    </source>
</evidence>
<keyword evidence="4" id="KW-1185">Reference proteome</keyword>
<dbReference type="InterPro" id="IPR000683">
    <property type="entry name" value="Gfo/Idh/MocA-like_OxRdtase_N"/>
</dbReference>
<reference evidence="3 4" key="1">
    <citation type="submission" date="2014-12" db="EMBL/GenBank/DDBJ databases">
        <title>Draft genome sequence of Paenibacillus kamchatkensis strain B-2647.</title>
        <authorList>
            <person name="Karlyshev A.V."/>
            <person name="Kudryashova E.B."/>
        </authorList>
    </citation>
    <scope>NUCLEOTIDE SEQUENCE [LARGE SCALE GENOMIC DNA]</scope>
    <source>
        <strain evidence="3 4">VKM B-2647</strain>
    </source>
</reference>
<evidence type="ECO:0000259" key="1">
    <source>
        <dbReference type="Pfam" id="PF01408"/>
    </source>
</evidence>
<dbReference type="InterPro" id="IPR051450">
    <property type="entry name" value="Gfo/Idh/MocA_Oxidoreductases"/>
</dbReference>
<accession>A0ABR5AJ75</accession>
<dbReference type="PANTHER" id="PTHR43377">
    <property type="entry name" value="BILIVERDIN REDUCTASE A"/>
    <property type="match status" value="1"/>
</dbReference>
<dbReference type="Proteomes" id="UP000031967">
    <property type="component" value="Unassembled WGS sequence"/>
</dbReference>
<evidence type="ECO:0000313" key="4">
    <source>
        <dbReference type="Proteomes" id="UP000031967"/>
    </source>
</evidence>
<feature type="domain" description="GFO/IDH/MocA-like oxidoreductase" evidence="2">
    <location>
        <begin position="128"/>
        <end position="253"/>
    </location>
</feature>
<name>A0ABR5AJ75_9BACL</name>
<dbReference type="PANTHER" id="PTHR43377:SF1">
    <property type="entry name" value="BILIVERDIN REDUCTASE A"/>
    <property type="match status" value="1"/>
</dbReference>
<dbReference type="InterPro" id="IPR055170">
    <property type="entry name" value="GFO_IDH_MocA-like_dom"/>
</dbReference>
<comment type="caution">
    <text evidence="3">The sequence shown here is derived from an EMBL/GenBank/DDBJ whole genome shotgun (WGS) entry which is preliminary data.</text>
</comment>
<gene>
    <name evidence="3" type="ORF">SD70_13355</name>
</gene>
<dbReference type="Gene3D" id="3.30.360.10">
    <property type="entry name" value="Dihydrodipicolinate Reductase, domain 2"/>
    <property type="match status" value="1"/>
</dbReference>
<dbReference type="SUPFAM" id="SSF55347">
    <property type="entry name" value="Glyceraldehyde-3-phosphate dehydrogenase-like, C-terminal domain"/>
    <property type="match status" value="1"/>
</dbReference>
<dbReference type="Gene3D" id="3.40.50.720">
    <property type="entry name" value="NAD(P)-binding Rossmann-like Domain"/>
    <property type="match status" value="1"/>
</dbReference>
<organism evidence="3 4">
    <name type="scientific">Gordoniibacillus kamchatkensis</name>
    <dbReference type="NCBI Taxonomy" id="1590651"/>
    <lineage>
        <taxon>Bacteria</taxon>
        <taxon>Bacillati</taxon>
        <taxon>Bacillota</taxon>
        <taxon>Bacilli</taxon>
        <taxon>Bacillales</taxon>
        <taxon>Paenibacillaceae</taxon>
        <taxon>Gordoniibacillus</taxon>
    </lineage>
</organism>
<evidence type="ECO:0000313" key="3">
    <source>
        <dbReference type="EMBL" id="KIL40407.1"/>
    </source>
</evidence>